<feature type="compositionally biased region" description="Basic and acidic residues" evidence="1">
    <location>
        <begin position="1"/>
        <end position="41"/>
    </location>
</feature>
<dbReference type="Proteomes" id="UP000077173">
    <property type="component" value="Unassembled WGS sequence"/>
</dbReference>
<reference evidence="2 3" key="1">
    <citation type="submission" date="2016-02" db="EMBL/GenBank/DDBJ databases">
        <title>Draft genome sequence of the strain BR 10247T Bradyrhizobium neotropicale isolated from nodules of Centrolobium paraense.</title>
        <authorList>
            <person name="Simoes-Araujo J.L."/>
            <person name="Barauna A.C."/>
            <person name="Silva K."/>
            <person name="Zilli J.E."/>
        </authorList>
    </citation>
    <scope>NUCLEOTIDE SEQUENCE [LARGE SCALE GENOMIC DNA]</scope>
    <source>
        <strain evidence="2 3">BR 10247</strain>
    </source>
</reference>
<keyword evidence="3" id="KW-1185">Reference proteome</keyword>
<feature type="compositionally biased region" description="Polar residues" evidence="1">
    <location>
        <begin position="46"/>
        <end position="63"/>
    </location>
</feature>
<protein>
    <submittedName>
        <fullName evidence="2">Uncharacterized protein</fullName>
    </submittedName>
</protein>
<organism evidence="2 3">
    <name type="scientific">Bradyrhizobium neotropicale</name>
    <dbReference type="NCBI Taxonomy" id="1497615"/>
    <lineage>
        <taxon>Bacteria</taxon>
        <taxon>Pseudomonadati</taxon>
        <taxon>Pseudomonadota</taxon>
        <taxon>Alphaproteobacteria</taxon>
        <taxon>Hyphomicrobiales</taxon>
        <taxon>Nitrobacteraceae</taxon>
        <taxon>Bradyrhizobium</taxon>
    </lineage>
</organism>
<dbReference type="RefSeq" id="WP_063682304.1">
    <property type="nucleotide sequence ID" value="NZ_LSEF01000125.1"/>
</dbReference>
<dbReference type="AlphaFoldDB" id="A0A176YGC9"/>
<sequence length="69" mass="7787">MDGDAIDRMGDTTATADDRATRKRDLLDGPAEFDRVRIDRPKRGKSIQNNLSNEKPPTRATSKTNEDKR</sequence>
<evidence type="ECO:0000256" key="1">
    <source>
        <dbReference type="SAM" id="MobiDB-lite"/>
    </source>
</evidence>
<evidence type="ECO:0000313" key="2">
    <source>
        <dbReference type="EMBL" id="OAF05367.1"/>
    </source>
</evidence>
<accession>A0A176YGC9</accession>
<feature type="region of interest" description="Disordered" evidence="1">
    <location>
        <begin position="1"/>
        <end position="69"/>
    </location>
</feature>
<evidence type="ECO:0000313" key="3">
    <source>
        <dbReference type="Proteomes" id="UP000077173"/>
    </source>
</evidence>
<dbReference type="EMBL" id="LSEF01000125">
    <property type="protein sequence ID" value="OAF05367.1"/>
    <property type="molecule type" value="Genomic_DNA"/>
</dbReference>
<dbReference type="GeneID" id="32582154"/>
<gene>
    <name evidence="2" type="ORF">AXW67_33220</name>
</gene>
<proteinExistence type="predicted"/>
<name>A0A176YGC9_9BRAD</name>
<comment type="caution">
    <text evidence="2">The sequence shown here is derived from an EMBL/GenBank/DDBJ whole genome shotgun (WGS) entry which is preliminary data.</text>
</comment>